<name>A0A0E9ULN7_ANGAN</name>
<dbReference type="AlphaFoldDB" id="A0A0E9ULN7"/>
<proteinExistence type="predicted"/>
<reference evidence="1" key="2">
    <citation type="journal article" date="2015" name="Fish Shellfish Immunol.">
        <title>Early steps in the European eel (Anguilla anguilla)-Vibrio vulnificus interaction in the gills: Role of the RtxA13 toxin.</title>
        <authorList>
            <person name="Callol A."/>
            <person name="Pajuelo D."/>
            <person name="Ebbesson L."/>
            <person name="Teles M."/>
            <person name="MacKenzie S."/>
            <person name="Amaro C."/>
        </authorList>
    </citation>
    <scope>NUCLEOTIDE SEQUENCE</scope>
</reference>
<reference evidence="1" key="1">
    <citation type="submission" date="2014-11" db="EMBL/GenBank/DDBJ databases">
        <authorList>
            <person name="Amaro Gonzalez C."/>
        </authorList>
    </citation>
    <scope>NUCLEOTIDE SEQUENCE</scope>
</reference>
<organism evidence="1">
    <name type="scientific">Anguilla anguilla</name>
    <name type="common">European freshwater eel</name>
    <name type="synonym">Muraena anguilla</name>
    <dbReference type="NCBI Taxonomy" id="7936"/>
    <lineage>
        <taxon>Eukaryota</taxon>
        <taxon>Metazoa</taxon>
        <taxon>Chordata</taxon>
        <taxon>Craniata</taxon>
        <taxon>Vertebrata</taxon>
        <taxon>Euteleostomi</taxon>
        <taxon>Actinopterygii</taxon>
        <taxon>Neopterygii</taxon>
        <taxon>Teleostei</taxon>
        <taxon>Anguilliformes</taxon>
        <taxon>Anguillidae</taxon>
        <taxon>Anguilla</taxon>
    </lineage>
</organism>
<evidence type="ECO:0000313" key="1">
    <source>
        <dbReference type="EMBL" id="JAH66671.1"/>
    </source>
</evidence>
<dbReference type="EMBL" id="GBXM01041906">
    <property type="protein sequence ID" value="JAH66671.1"/>
    <property type="molecule type" value="Transcribed_RNA"/>
</dbReference>
<sequence length="29" mass="3317">MGVGCVFCFSRCIYLQKQNVRSDAFFSPI</sequence>
<accession>A0A0E9ULN7</accession>
<protein>
    <submittedName>
        <fullName evidence="1">Uncharacterized protein</fullName>
    </submittedName>
</protein>